<reference evidence="17 18" key="1">
    <citation type="journal article" date="2020" name="Nature">
        <title>Six reference-quality genomes reveal evolution of bat adaptations.</title>
        <authorList>
            <person name="Jebb D."/>
            <person name="Huang Z."/>
            <person name="Pippel M."/>
            <person name="Hughes G.M."/>
            <person name="Lavrichenko K."/>
            <person name="Devanna P."/>
            <person name="Winkler S."/>
            <person name="Jermiin L.S."/>
            <person name="Skirmuntt E.C."/>
            <person name="Katzourakis A."/>
            <person name="Burkitt-Gray L."/>
            <person name="Ray D.A."/>
            <person name="Sullivan K.A.M."/>
            <person name="Roscito J.G."/>
            <person name="Kirilenko B.M."/>
            <person name="Davalos L.M."/>
            <person name="Corthals A.P."/>
            <person name="Power M.L."/>
            <person name="Jones G."/>
            <person name="Ransome R.D."/>
            <person name="Dechmann D.K.N."/>
            <person name="Locatelli A.G."/>
            <person name="Puechmaille S.J."/>
            <person name="Fedrigo O."/>
            <person name="Jarvis E.D."/>
            <person name="Hiller M."/>
            <person name="Vernes S.C."/>
            <person name="Myers E.W."/>
            <person name="Teeling E.C."/>
        </authorList>
    </citation>
    <scope>NUCLEOTIDE SEQUENCE [LARGE SCALE GENOMIC DNA]</scope>
    <source>
        <strain evidence="17">Bat1K_MPI-CBG_1</strain>
    </source>
</reference>
<keyword evidence="5 16" id="KW-0812">Transmembrane</keyword>
<dbReference type="Pfam" id="PF04930">
    <property type="entry name" value="FUN14"/>
    <property type="match status" value="1"/>
</dbReference>
<evidence type="ECO:0000256" key="2">
    <source>
        <dbReference type="ARBA" id="ARBA00004374"/>
    </source>
</evidence>
<dbReference type="EMBL" id="JABVXQ010000004">
    <property type="protein sequence ID" value="KAF6114555.1"/>
    <property type="molecule type" value="Genomic_DNA"/>
</dbReference>
<evidence type="ECO:0000256" key="9">
    <source>
        <dbReference type="ARBA" id="ARBA00023128"/>
    </source>
</evidence>
<dbReference type="PANTHER" id="PTHR21346:SF5">
    <property type="entry name" value="FUN14 DOMAIN-CONTAINING PROTEIN 2"/>
    <property type="match status" value="1"/>
</dbReference>
<dbReference type="InterPro" id="IPR007014">
    <property type="entry name" value="FUN14"/>
</dbReference>
<evidence type="ECO:0000256" key="12">
    <source>
        <dbReference type="ARBA" id="ARBA00023242"/>
    </source>
</evidence>
<proteinExistence type="inferred from homology"/>
<evidence type="ECO:0000256" key="7">
    <source>
        <dbReference type="ARBA" id="ARBA00022989"/>
    </source>
</evidence>
<keyword evidence="12" id="KW-0539">Nucleus</keyword>
<evidence type="ECO:0000256" key="11">
    <source>
        <dbReference type="ARBA" id="ARBA00023163"/>
    </source>
</evidence>
<organism evidence="17 18">
    <name type="scientific">Phyllostomus discolor</name>
    <name type="common">pale spear-nosed bat</name>
    <dbReference type="NCBI Taxonomy" id="89673"/>
    <lineage>
        <taxon>Eukaryota</taxon>
        <taxon>Metazoa</taxon>
        <taxon>Chordata</taxon>
        <taxon>Craniata</taxon>
        <taxon>Vertebrata</taxon>
        <taxon>Euteleostomi</taxon>
        <taxon>Mammalia</taxon>
        <taxon>Eutheria</taxon>
        <taxon>Laurasiatheria</taxon>
        <taxon>Chiroptera</taxon>
        <taxon>Yangochiroptera</taxon>
        <taxon>Phyllostomidae</taxon>
        <taxon>Phyllostominae</taxon>
        <taxon>Phyllostomus</taxon>
    </lineage>
</organism>
<dbReference type="Proteomes" id="UP000664940">
    <property type="component" value="Unassembled WGS sequence"/>
</dbReference>
<evidence type="ECO:0000256" key="14">
    <source>
        <dbReference type="ARBA" id="ARBA00041722"/>
    </source>
</evidence>
<evidence type="ECO:0000256" key="15">
    <source>
        <dbReference type="ARBA" id="ARBA00045668"/>
    </source>
</evidence>
<comment type="function">
    <text evidence="15">Binds directly and specifically 1,2-Diacyl-sn-glycero-3-phospho-(1'-myo-inositol-3',4',5'-bisphosphate) (PIP3) leading to the recruitment of PIP3 to mitochondria and may play a role in the regulation of the platelet activation via AKT/GSK3B/cGMP signaling pathways. May act as transcription factor that regulates SREBP1 (isoform SREBP-1C) expression in order to modulate triglyceride (TG) homeostasis in hepatocytes.</text>
</comment>
<keyword evidence="9" id="KW-0496">Mitochondrion</keyword>
<dbReference type="GO" id="GO:0000422">
    <property type="term" value="P:autophagy of mitochondrion"/>
    <property type="evidence" value="ECO:0007669"/>
    <property type="project" value="TreeGrafter"/>
</dbReference>
<evidence type="ECO:0000256" key="3">
    <source>
        <dbReference type="ARBA" id="ARBA00009160"/>
    </source>
</evidence>
<dbReference type="AlphaFoldDB" id="A0A834ALD1"/>
<keyword evidence="6" id="KW-1000">Mitochondrion outer membrane</keyword>
<evidence type="ECO:0000313" key="18">
    <source>
        <dbReference type="Proteomes" id="UP000664940"/>
    </source>
</evidence>
<dbReference type="PANTHER" id="PTHR21346">
    <property type="entry name" value="FUN14 DOMAIN CONTAINING"/>
    <property type="match status" value="1"/>
</dbReference>
<evidence type="ECO:0000313" key="17">
    <source>
        <dbReference type="EMBL" id="KAF6114555.1"/>
    </source>
</evidence>
<evidence type="ECO:0000256" key="10">
    <source>
        <dbReference type="ARBA" id="ARBA00023136"/>
    </source>
</evidence>
<evidence type="ECO:0000256" key="16">
    <source>
        <dbReference type="SAM" id="Phobius"/>
    </source>
</evidence>
<name>A0A834ALD1_9CHIR</name>
<keyword evidence="7 16" id="KW-1133">Transmembrane helix</keyword>
<evidence type="ECO:0000256" key="4">
    <source>
        <dbReference type="ARBA" id="ARBA00022553"/>
    </source>
</evidence>
<keyword evidence="8" id="KW-0805">Transcription regulation</keyword>
<accession>A0A834ALD1</accession>
<comment type="caution">
    <text evidence="17">The sequence shown here is derived from an EMBL/GenBank/DDBJ whole genome shotgun (WGS) entry which is preliminary data.</text>
</comment>
<keyword evidence="10 16" id="KW-0472">Membrane</keyword>
<evidence type="ECO:0000256" key="5">
    <source>
        <dbReference type="ARBA" id="ARBA00022692"/>
    </source>
</evidence>
<keyword evidence="4" id="KW-0597">Phosphoprotein</keyword>
<dbReference type="GO" id="GO:0005634">
    <property type="term" value="C:nucleus"/>
    <property type="evidence" value="ECO:0007669"/>
    <property type="project" value="UniProtKB-SubCell"/>
</dbReference>
<evidence type="ECO:0000256" key="6">
    <source>
        <dbReference type="ARBA" id="ARBA00022787"/>
    </source>
</evidence>
<comment type="similarity">
    <text evidence="3">Belongs to the FUN14 family.</text>
</comment>
<sequence>MGFIFQKVGKLAAAALGGGYFLLQLANHTGYIKVNLQQVEKDRKKDKEPLNVHKSNHLPMEIKSKAEEMVSFVKSVLVTGFLGGFLLGILRRMTYCFPFFQLAASSFHLWRVDFPSSLLSFLLFSCAFLPALAYRNGFYRHLLVQSDNDPTVSLITTTEKIIDINSPPRTLPV</sequence>
<feature type="transmembrane region" description="Helical" evidence="16">
    <location>
        <begin position="72"/>
        <end position="94"/>
    </location>
</feature>
<feature type="transmembrane region" description="Helical" evidence="16">
    <location>
        <begin position="114"/>
        <end position="134"/>
    </location>
</feature>
<evidence type="ECO:0000256" key="13">
    <source>
        <dbReference type="ARBA" id="ARBA00039376"/>
    </source>
</evidence>
<comment type="subcellular location">
    <subcellularLocation>
        <location evidence="2">Mitochondrion outer membrane</location>
        <topology evidence="2">Multi-pass membrane protein</topology>
    </subcellularLocation>
    <subcellularLocation>
        <location evidence="1">Nucleus</location>
    </subcellularLocation>
</comment>
<evidence type="ECO:0000256" key="1">
    <source>
        <dbReference type="ARBA" id="ARBA00004123"/>
    </source>
</evidence>
<evidence type="ECO:0000256" key="8">
    <source>
        <dbReference type="ARBA" id="ARBA00023015"/>
    </source>
</evidence>
<gene>
    <name evidence="17" type="ORF">HJG60_010529</name>
</gene>
<keyword evidence="11" id="KW-0804">Transcription</keyword>
<protein>
    <recommendedName>
        <fullName evidence="13">FUN14 domain-containing protein 2</fullName>
    </recommendedName>
    <alternativeName>
        <fullName evidence="14">Hepatitis C virus core-binding protein 6</fullName>
    </alternativeName>
</protein>
<dbReference type="GO" id="GO:0005741">
    <property type="term" value="C:mitochondrial outer membrane"/>
    <property type="evidence" value="ECO:0007669"/>
    <property type="project" value="UniProtKB-SubCell"/>
</dbReference>